<keyword evidence="1" id="KW-1133">Transmembrane helix</keyword>
<feature type="transmembrane region" description="Helical" evidence="1">
    <location>
        <begin position="161"/>
        <end position="183"/>
    </location>
</feature>
<reference evidence="4 5" key="1">
    <citation type="submission" date="2015-09" db="EMBL/GenBank/DDBJ databases">
        <authorList>
            <consortium name="Pathogen Informatics"/>
        </authorList>
    </citation>
    <scope>NUCLEOTIDE SEQUENCE [LARGE SCALE GENOMIC DNA]</scope>
    <source>
        <strain evidence="2 4">2789STDY5834875</strain>
        <strain evidence="3 5">2789STDY5834878</strain>
    </source>
</reference>
<evidence type="ECO:0000313" key="3">
    <source>
        <dbReference type="EMBL" id="CUQ91791.1"/>
    </source>
</evidence>
<feature type="transmembrane region" description="Helical" evidence="1">
    <location>
        <begin position="115"/>
        <end position="133"/>
    </location>
</feature>
<dbReference type="OrthoDB" id="2077648at2"/>
<sequence>MQELKRIINYKRIILLLIAVTVNVVFFLYDNKPVMDEDIINKENVAHETYIKNYHEEVNAIIDNADKLKKYSIFNKAGSFSYANILQTARDFERVKNVILPEDEYKGVQAYTTYYYQYFFTMLVMMFVIYDMFAQRDNGMWSITYSCANGRIMYAIKQTGVIVVTGAFTHTLIYWSTFIAAMLQRGGVRDLVNPVQTIETFDKFTYPWSKIKYVTVLYLISMVCIVALCITIWGVFVMFRNRVYALVTMLIFAAVEQFIYSHIDIHSVWNGLHYINIINIININATFSSYRNWGVGTYVFPVFSVVLFVHIICAGVIGYIAINVSASMKPYKNTTFIKRFTDCVSAGCQKILARIPFLFKEIHKFIFTSHCGWVVVVMLTVTAYVCQTGQYHYTDDNKYMDSEYMLHGGKDYTYFQDYLDNLYQQRDELQADIDDYGDILTRDESVDIGSYVNLKTKQQQILKLIESRREYADKIEYIGHMDETFNIRAWMISDRGYEVILGKKGLYRRIMVNLALICGFILMSADAGRLERVSGMILFEHSTALGRNKMRCNKYLSCITITIIMTVIICGMEFLWMRHIYGIPYMNAPVVSLTFMGNKLGMGLYASGILKWMLLHMTIWQYMLMQFIMRLVICLILSVGIMKITRSIKNIK</sequence>
<feature type="transmembrane region" description="Helical" evidence="1">
    <location>
        <begin position="12"/>
        <end position="29"/>
    </location>
</feature>
<organism evidence="2 4">
    <name type="scientific">Lachnospira eligens</name>
    <dbReference type="NCBI Taxonomy" id="39485"/>
    <lineage>
        <taxon>Bacteria</taxon>
        <taxon>Bacillati</taxon>
        <taxon>Bacillota</taxon>
        <taxon>Clostridia</taxon>
        <taxon>Lachnospirales</taxon>
        <taxon>Lachnospiraceae</taxon>
        <taxon>Lachnospira</taxon>
    </lineage>
</organism>
<feature type="transmembrane region" description="Helical" evidence="1">
    <location>
        <begin position="243"/>
        <end position="263"/>
    </location>
</feature>
<keyword evidence="1" id="KW-0472">Membrane</keyword>
<protein>
    <submittedName>
        <fullName evidence="2">ABC-2 family transporter protein</fullName>
    </submittedName>
</protein>
<evidence type="ECO:0000313" key="2">
    <source>
        <dbReference type="EMBL" id="CUQ79346.1"/>
    </source>
</evidence>
<proteinExistence type="predicted"/>
<feature type="transmembrane region" description="Helical" evidence="1">
    <location>
        <begin position="619"/>
        <end position="642"/>
    </location>
</feature>
<evidence type="ECO:0000313" key="5">
    <source>
        <dbReference type="Proteomes" id="UP000095780"/>
    </source>
</evidence>
<keyword evidence="1" id="KW-0812">Transmembrane</keyword>
<evidence type="ECO:0000313" key="4">
    <source>
        <dbReference type="Proteomes" id="UP000095621"/>
    </source>
</evidence>
<gene>
    <name evidence="2" type="ORF">ERS852490_03012</name>
    <name evidence="3" type="ORF">ERS852492_02959</name>
</gene>
<dbReference type="RefSeq" id="WP_055216841.1">
    <property type="nucleotide sequence ID" value="NZ_CABIXW010000012.1"/>
</dbReference>
<accession>A0A174Z5E2</accession>
<dbReference type="AlphaFoldDB" id="A0A174Z5E2"/>
<dbReference type="EMBL" id="CZBV01000012">
    <property type="protein sequence ID" value="CUQ91791.1"/>
    <property type="molecule type" value="Genomic_DNA"/>
</dbReference>
<dbReference type="Proteomes" id="UP000095780">
    <property type="component" value="Unassembled WGS sequence"/>
</dbReference>
<dbReference type="Proteomes" id="UP000095621">
    <property type="component" value="Unassembled WGS sequence"/>
</dbReference>
<feature type="transmembrane region" description="Helical" evidence="1">
    <location>
        <begin position="554"/>
        <end position="576"/>
    </location>
</feature>
<name>A0A174Z5E2_9FIRM</name>
<dbReference type="EMBL" id="CZBU01000009">
    <property type="protein sequence ID" value="CUQ79346.1"/>
    <property type="molecule type" value="Genomic_DNA"/>
</dbReference>
<evidence type="ECO:0000256" key="1">
    <source>
        <dbReference type="SAM" id="Phobius"/>
    </source>
</evidence>
<feature type="transmembrane region" description="Helical" evidence="1">
    <location>
        <begin position="216"/>
        <end position="236"/>
    </location>
</feature>
<feature type="transmembrane region" description="Helical" evidence="1">
    <location>
        <begin position="298"/>
        <end position="322"/>
    </location>
</feature>